<dbReference type="InterPro" id="IPR037539">
    <property type="entry name" value="PdxA_epsilonprot"/>
</dbReference>
<dbReference type="HAMAP" id="MF_02086">
    <property type="entry name" value="PdxA_Epsilonprot"/>
    <property type="match status" value="1"/>
</dbReference>
<dbReference type="Gene3D" id="3.40.718.10">
    <property type="entry name" value="Isopropylmalate Dehydrogenase"/>
    <property type="match status" value="1"/>
</dbReference>
<feature type="binding site" evidence="10">
    <location>
        <position position="123"/>
    </location>
    <ligand>
        <name>substrate</name>
    </ligand>
</feature>
<keyword evidence="6 10" id="KW-0560">Oxidoreductase</keyword>
<comment type="pathway">
    <text evidence="10">Cofactor biosynthesis; pyridoxine 5'-phosphate biosynthesis; pyridoxine 5'-phosphate from D-erythrose 4-phosphate: step 4/5.</text>
</comment>
<accession>A0A6S6T698</accession>
<dbReference type="GO" id="GO:0042823">
    <property type="term" value="P:pyridoxal phosphate biosynthetic process"/>
    <property type="evidence" value="ECO:0007669"/>
    <property type="project" value="UniProtKB-UniRule"/>
</dbReference>
<sequence length="305" mass="33762">MQNNPKIAISIGDLNGIGMQIALECHEHIKTICEPIYMIDTCMASQSAKLLKLELPDDFECEEYVEAKFTIEPGTATKESGLYSYSSFLSAVNLAKHKKVKGIVTLPINKEAWKKAGIRHKGHTDALDTIFNTKAIMMLGCQKLFVLLYTHHIPLSEVSSTIKLDSLYQFLLTTHTSADSISVLGLNPHAGDNGVIGHEDSIILQAINKANKTLNKQIFKGPLVPDTAFVGNHPKHIIAMYHDQGLIPLKALYFEDSINVSLNIPILRSSVDHGTAYDKAYKNQILSTKSYINAIKYIKNIVNSI</sequence>
<gene>
    <name evidence="10" type="primary">pdxA</name>
    <name evidence="11" type="ORF">HELGO_WM20346</name>
</gene>
<comment type="similarity">
    <text evidence="10">Belongs to the PdxA family.</text>
</comment>
<dbReference type="EMBL" id="CACVAW010000043">
    <property type="protein sequence ID" value="CAA6810950.1"/>
    <property type="molecule type" value="Genomic_DNA"/>
</dbReference>
<feature type="binding site" evidence="10">
    <location>
        <position position="259"/>
    </location>
    <ligand>
        <name>substrate</name>
    </ligand>
</feature>
<dbReference type="GO" id="GO:0005737">
    <property type="term" value="C:cytoplasm"/>
    <property type="evidence" value="ECO:0007669"/>
    <property type="project" value="UniProtKB-SubCell"/>
</dbReference>
<keyword evidence="8 10" id="KW-0664">Pyridoxine biosynthesis</keyword>
<evidence type="ECO:0000256" key="9">
    <source>
        <dbReference type="ARBA" id="ARBA00023285"/>
    </source>
</evidence>
<evidence type="ECO:0000256" key="4">
    <source>
        <dbReference type="ARBA" id="ARBA00022842"/>
    </source>
</evidence>
<evidence type="ECO:0000256" key="2">
    <source>
        <dbReference type="ARBA" id="ARBA00022723"/>
    </source>
</evidence>
<dbReference type="GO" id="GO:0008270">
    <property type="term" value="F:zinc ion binding"/>
    <property type="evidence" value="ECO:0007669"/>
    <property type="project" value="UniProtKB-UniRule"/>
</dbReference>
<dbReference type="GO" id="GO:0000287">
    <property type="term" value="F:magnesium ion binding"/>
    <property type="evidence" value="ECO:0007669"/>
    <property type="project" value="UniProtKB-UniRule"/>
</dbReference>
<comment type="subcellular location">
    <subcellularLocation>
        <location evidence="10">Cytoplasm</location>
    </subcellularLocation>
</comment>
<feature type="binding site" evidence="10">
    <location>
        <position position="152"/>
    </location>
    <ligand>
        <name>a divalent metal cation</name>
        <dbReference type="ChEBI" id="CHEBI:60240"/>
        <note>ligand shared between dimeric partners</note>
    </ligand>
</feature>
<dbReference type="InterPro" id="IPR005255">
    <property type="entry name" value="PdxA_fam"/>
</dbReference>
<comment type="miscellaneous">
    <text evidence="10">The active site is located at the dimer interface.</text>
</comment>
<keyword evidence="1 10" id="KW-0963">Cytoplasm</keyword>
<evidence type="ECO:0000256" key="5">
    <source>
        <dbReference type="ARBA" id="ARBA00022857"/>
    </source>
</evidence>
<feature type="binding site" evidence="10">
    <location>
        <position position="250"/>
    </location>
    <ligand>
        <name>substrate</name>
    </ligand>
</feature>
<evidence type="ECO:0000256" key="8">
    <source>
        <dbReference type="ARBA" id="ARBA00023096"/>
    </source>
</evidence>
<dbReference type="Pfam" id="PF04166">
    <property type="entry name" value="PdxA"/>
    <property type="match status" value="1"/>
</dbReference>
<dbReference type="GO" id="GO:0051287">
    <property type="term" value="F:NAD binding"/>
    <property type="evidence" value="ECO:0007669"/>
    <property type="project" value="InterPro"/>
</dbReference>
<dbReference type="NCBIfam" id="NF003040">
    <property type="entry name" value="PRK03946.1"/>
    <property type="match status" value="1"/>
</dbReference>
<keyword evidence="9 10" id="KW-0170">Cobalt</keyword>
<evidence type="ECO:0000313" key="11">
    <source>
        <dbReference type="EMBL" id="CAA6810950.1"/>
    </source>
</evidence>
<feature type="binding site" evidence="10">
    <location>
        <position position="242"/>
    </location>
    <ligand>
        <name>a divalent metal cation</name>
        <dbReference type="ChEBI" id="CHEBI:60240"/>
        <note>ligand shared between dimeric partners</note>
    </ligand>
</feature>
<evidence type="ECO:0000256" key="10">
    <source>
        <dbReference type="HAMAP-Rule" id="MF_02086"/>
    </source>
</evidence>
<comment type="subunit">
    <text evidence="10">Homodimer.</text>
</comment>
<dbReference type="PANTHER" id="PTHR30004:SF6">
    <property type="entry name" value="D-THREONATE 4-PHOSPHATE DEHYDROGENASE"/>
    <property type="match status" value="1"/>
</dbReference>
<dbReference type="GO" id="GO:0050570">
    <property type="term" value="F:4-hydroxythreonine-4-phosphate dehydrogenase activity"/>
    <property type="evidence" value="ECO:0007669"/>
    <property type="project" value="UniProtKB-UniRule"/>
</dbReference>
<dbReference type="GO" id="GO:0008615">
    <property type="term" value="P:pyridoxine biosynthetic process"/>
    <property type="evidence" value="ECO:0007669"/>
    <property type="project" value="UniProtKB-UniRule"/>
</dbReference>
<keyword evidence="5 10" id="KW-0521">NADP</keyword>
<feature type="binding site" evidence="10">
    <location>
        <position position="189"/>
    </location>
    <ligand>
        <name>a divalent metal cation</name>
        <dbReference type="ChEBI" id="CHEBI:60240"/>
        <note>ligand shared between dimeric partners</note>
    </ligand>
</feature>
<dbReference type="EC" id="1.1.1.262" evidence="10"/>
<evidence type="ECO:0000256" key="6">
    <source>
        <dbReference type="ARBA" id="ARBA00023002"/>
    </source>
</evidence>
<dbReference type="UniPathway" id="UPA00244">
    <property type="reaction ID" value="UER00312"/>
</dbReference>
<reference evidence="11" key="1">
    <citation type="submission" date="2020-01" db="EMBL/GenBank/DDBJ databases">
        <authorList>
            <person name="Meier V. D."/>
            <person name="Meier V D."/>
        </authorList>
    </citation>
    <scope>NUCLEOTIDE SEQUENCE</scope>
    <source>
        <strain evidence="11">HLG_WM_MAG_12</strain>
    </source>
</reference>
<keyword evidence="2 10" id="KW-0479">Metal-binding</keyword>
<comment type="cofactor">
    <cofactor evidence="10">
        <name>Zn(2+)</name>
        <dbReference type="ChEBI" id="CHEBI:29105"/>
    </cofactor>
    <cofactor evidence="10">
        <name>Mg(2+)</name>
        <dbReference type="ChEBI" id="CHEBI:18420"/>
    </cofactor>
    <cofactor evidence="10">
        <name>Co(2+)</name>
        <dbReference type="ChEBI" id="CHEBI:48828"/>
    </cofactor>
</comment>
<keyword evidence="3 10" id="KW-0862">Zinc</keyword>
<evidence type="ECO:0000256" key="3">
    <source>
        <dbReference type="ARBA" id="ARBA00022833"/>
    </source>
</evidence>
<proteinExistence type="inferred from homology"/>
<dbReference type="AlphaFoldDB" id="A0A6S6T698"/>
<comment type="catalytic activity">
    <reaction evidence="10">
        <text>4-(phosphooxy)-L-threonine + NAD(+) = 3-amino-2-oxopropyl phosphate + CO2 + NADH</text>
        <dbReference type="Rhea" id="RHEA:32275"/>
        <dbReference type="ChEBI" id="CHEBI:16526"/>
        <dbReference type="ChEBI" id="CHEBI:57279"/>
        <dbReference type="ChEBI" id="CHEBI:57540"/>
        <dbReference type="ChEBI" id="CHEBI:57945"/>
        <dbReference type="ChEBI" id="CHEBI:58452"/>
        <dbReference type="EC" id="1.1.1.262"/>
    </reaction>
</comment>
<name>A0A6S6T698_9BACT</name>
<comment type="function">
    <text evidence="10">Catalyzes the NAD(P)-dependent oxidation of 4-(phosphooxy)-L-threonine (HTP) into 2-amino-3-oxo-4-(phosphooxy)butyric acid which spontaneously decarboxylates to form 3-amino-2-oxopropyl phosphate (AHAP).</text>
</comment>
<feature type="binding site" evidence="10">
    <location>
        <position position="124"/>
    </location>
    <ligand>
        <name>substrate</name>
    </ligand>
</feature>
<dbReference type="GO" id="GO:0050897">
    <property type="term" value="F:cobalt ion binding"/>
    <property type="evidence" value="ECO:0007669"/>
    <property type="project" value="UniProtKB-UniRule"/>
</dbReference>
<dbReference type="PANTHER" id="PTHR30004">
    <property type="entry name" value="4-HYDROXYTHREONINE-4-PHOSPHATE DEHYDROGENASE"/>
    <property type="match status" value="1"/>
</dbReference>
<evidence type="ECO:0000256" key="7">
    <source>
        <dbReference type="ARBA" id="ARBA00023027"/>
    </source>
</evidence>
<feature type="binding site" evidence="10">
    <location>
        <position position="268"/>
    </location>
    <ligand>
        <name>substrate</name>
    </ligand>
</feature>
<evidence type="ECO:0000256" key="1">
    <source>
        <dbReference type="ARBA" id="ARBA00022490"/>
    </source>
</evidence>
<dbReference type="SUPFAM" id="SSF53659">
    <property type="entry name" value="Isocitrate/Isopropylmalate dehydrogenase-like"/>
    <property type="match status" value="1"/>
</dbReference>
<keyword evidence="7 10" id="KW-0520">NAD</keyword>
<organism evidence="11">
    <name type="scientific">uncultured Campylobacterales bacterium</name>
    <dbReference type="NCBI Taxonomy" id="352960"/>
    <lineage>
        <taxon>Bacteria</taxon>
        <taxon>Pseudomonadati</taxon>
        <taxon>Campylobacterota</taxon>
        <taxon>Epsilonproteobacteria</taxon>
        <taxon>Campylobacterales</taxon>
        <taxon>environmental samples</taxon>
    </lineage>
</organism>
<keyword evidence="4 10" id="KW-0460">Magnesium</keyword>
<protein>
    <recommendedName>
        <fullName evidence="10">4-hydroxythreonine-4-phosphate dehydrogenase</fullName>
        <ecNumber evidence="10">1.1.1.262</ecNumber>
    </recommendedName>
    <alternativeName>
        <fullName evidence="10">4-(phosphohydroxy)-L-threonine dehydrogenase</fullName>
    </alternativeName>
</protein>